<evidence type="ECO:0000313" key="1">
    <source>
        <dbReference type="EMBL" id="QID24513.1"/>
    </source>
</evidence>
<accession>A0A6G6AS38</accession>
<protein>
    <submittedName>
        <fullName evidence="1">Uncharacterized protein</fullName>
    </submittedName>
</protein>
<proteinExistence type="predicted"/>
<gene>
    <name evidence="1" type="ORF">PSHA_p00020</name>
</gene>
<dbReference type="EMBL" id="MN400773">
    <property type="protein sequence ID" value="QID24513.1"/>
    <property type="molecule type" value="Genomic_DNA"/>
</dbReference>
<organism evidence="1">
    <name type="scientific">Pseudoalteromonas translucida (strain TAC 125)</name>
    <dbReference type="NCBI Taxonomy" id="326442"/>
    <lineage>
        <taxon>Bacteria</taxon>
        <taxon>Pseudomonadati</taxon>
        <taxon>Pseudomonadota</taxon>
        <taxon>Gammaproteobacteria</taxon>
        <taxon>Alteromonadales</taxon>
        <taxon>Pseudoalteromonadaceae</taxon>
        <taxon>Pseudoalteromonas</taxon>
    </lineage>
</organism>
<geneLocation type="plasmid" evidence="1">
    <name>pMEGA</name>
</geneLocation>
<dbReference type="AlphaFoldDB" id="A0A6G6AS38"/>
<keyword evidence="1" id="KW-0614">Plasmid</keyword>
<name>A0A6G6AS38_PSET1</name>
<reference evidence="1" key="1">
    <citation type="submission" date="2019-09" db="EMBL/GenBank/DDBJ databases">
        <authorList>
            <person name="Qi W."/>
            <person name="Colarusso A."/>
            <person name="Olombrada M."/>
            <person name="Parrilli E."/>
            <person name="Patrignani A."/>
            <person name="Tutino M.L."/>
            <person name="Toll-Riera M."/>
        </authorList>
    </citation>
    <scope>NUCLEOTIDE SEQUENCE</scope>
    <source>
        <strain evidence="1">TAC125</strain>
        <plasmid evidence="1">pMEGA</plasmid>
    </source>
</reference>
<sequence length="67" mass="7407">MHKDLKKAQGSIQAPPKCFDGLDKNQVAEVIKLTESLKHQNQTHGAICSRGLLPIPSKLNLSLFLKQ</sequence>